<evidence type="ECO:0000313" key="1">
    <source>
        <dbReference type="EMBL" id="GFY14964.1"/>
    </source>
</evidence>
<gene>
    <name evidence="1" type="ORF">TNCV_235141</name>
</gene>
<proteinExistence type="predicted"/>
<protein>
    <submittedName>
        <fullName evidence="1">Uncharacterized protein</fullName>
    </submittedName>
</protein>
<name>A0A8X6VNY0_TRICX</name>
<dbReference type="Proteomes" id="UP000887159">
    <property type="component" value="Unassembled WGS sequence"/>
</dbReference>
<sequence>MQIVSSTIKTMAAAVVEASSQSPDDGNRDLYKNVDASRFNALYGRQGCILTRTVESNQDDRFDDNESGVVSFKSTGTTFLVVFPLFYIFPEVPTHLEREPLARVNPASHQYIGRKTEDKSEN</sequence>
<reference evidence="1" key="1">
    <citation type="submission" date="2020-08" db="EMBL/GenBank/DDBJ databases">
        <title>Multicomponent nature underlies the extraordinary mechanical properties of spider dragline silk.</title>
        <authorList>
            <person name="Kono N."/>
            <person name="Nakamura H."/>
            <person name="Mori M."/>
            <person name="Yoshida Y."/>
            <person name="Ohtoshi R."/>
            <person name="Malay A.D."/>
            <person name="Moran D.A.P."/>
            <person name="Tomita M."/>
            <person name="Numata K."/>
            <person name="Arakawa K."/>
        </authorList>
    </citation>
    <scope>NUCLEOTIDE SEQUENCE</scope>
</reference>
<accession>A0A8X6VNY0</accession>
<dbReference type="AlphaFoldDB" id="A0A8X6VNY0"/>
<keyword evidence="2" id="KW-1185">Reference proteome</keyword>
<dbReference type="EMBL" id="BMAU01021332">
    <property type="protein sequence ID" value="GFY14964.1"/>
    <property type="molecule type" value="Genomic_DNA"/>
</dbReference>
<comment type="caution">
    <text evidence="1">The sequence shown here is derived from an EMBL/GenBank/DDBJ whole genome shotgun (WGS) entry which is preliminary data.</text>
</comment>
<evidence type="ECO:0000313" key="2">
    <source>
        <dbReference type="Proteomes" id="UP000887159"/>
    </source>
</evidence>
<organism evidence="1 2">
    <name type="scientific">Trichonephila clavipes</name>
    <name type="common">Golden silk orbweaver</name>
    <name type="synonym">Nephila clavipes</name>
    <dbReference type="NCBI Taxonomy" id="2585209"/>
    <lineage>
        <taxon>Eukaryota</taxon>
        <taxon>Metazoa</taxon>
        <taxon>Ecdysozoa</taxon>
        <taxon>Arthropoda</taxon>
        <taxon>Chelicerata</taxon>
        <taxon>Arachnida</taxon>
        <taxon>Araneae</taxon>
        <taxon>Araneomorphae</taxon>
        <taxon>Entelegynae</taxon>
        <taxon>Araneoidea</taxon>
        <taxon>Nephilidae</taxon>
        <taxon>Trichonephila</taxon>
    </lineage>
</organism>